<dbReference type="SUPFAM" id="SSF82109">
    <property type="entry name" value="MIR domain"/>
    <property type="match status" value="1"/>
</dbReference>
<dbReference type="GO" id="GO:0004169">
    <property type="term" value="F:dolichyl-phosphate-mannose-protein mannosyltransferase activity"/>
    <property type="evidence" value="ECO:0007669"/>
    <property type="project" value="UniProtKB-EC"/>
</dbReference>
<evidence type="ECO:0000256" key="6">
    <source>
        <dbReference type="ARBA" id="ARBA00022679"/>
    </source>
</evidence>
<dbReference type="Pfam" id="PF02815">
    <property type="entry name" value="MIR"/>
    <property type="match status" value="1"/>
</dbReference>
<dbReference type="InterPro" id="IPR003342">
    <property type="entry name" value="ArnT-like_N"/>
</dbReference>
<dbReference type="STRING" id="4846.A0A367KUL0"/>
<keyword evidence="10 14" id="KW-1133">Transmembrane helix</keyword>
<evidence type="ECO:0000256" key="14">
    <source>
        <dbReference type="SAM" id="Phobius"/>
    </source>
</evidence>
<feature type="transmembrane region" description="Helical" evidence="14">
    <location>
        <begin position="603"/>
        <end position="622"/>
    </location>
</feature>
<sequence>MMFSVRSRKTSDKQEKDPFIQDEYEKYEKKAYPYTKEGSWIDKLHDQFRLLLLTSLSFYLRIMKLGFPPYITEAELETTRQVNWYMASKFFIGKFPPLVGLVASGLTRIVGYYGTEDLLYAGQPFVEFPVIALRRMSALLGTLLIPLCYITLRNLNHSRSTATLAAALLIFENGMVTQSRYATTEIYVLFFSALATCSWTFMHKYAQESQHSLRMAYWQIMTGLAMGCALSSKWTGGLTFPVIWASIGIEAWNKMCEKQNQVKTVLRQVCTFAITVGLLPLGVYLALFHFHFSLIPKGGDHDLLLSSKLRYSLEGNAFEASQPDIVFGSQIVIKHEGTVGGYIHSHKKRFSAGSTQQEVTLYPYVDLNNIWTVHKTNELWNGTQPFELIHNKDQIRLEHFASTRKLHSHDVRPQLTNKKEHNEVTAYGDRLIQDPHDYWILHILDEEGYPSKDKNLTWKPLEQRFRLQHIRGCVLISHNVHYAPPTGENHQEVTCMVSANPKLSNWIVESSFHEYLEHVTPVEFGKMTFLEKLKQVHALMLDYPNIVYDRLKSGGKSEGAIVLANYRNEAPSKWFLKRATMRLWGEMAGHAVYMVLNPIVQRIMLAMMATYVGFLSLHAFLVKRQMKLPYALSWLYASGMDVVVHDYYTKSVVFYFSGLLIQFSCLKFFPSHMVSMPDILGAVYYGLGLTSVILEACTCRLPSFWRRTCLYGLVFLSVIQFSHLSHLSYGGKPWFQNECEQADLDIDCLSFPPHPTELQELILHNGNSTTMTVYVDLVATTQAFKYNLGQEAEADKHIAILKQASFLKEAQQATGMYRFHRVVQTPVMSPEEAGKWAKDVLEGANQRQAEVALKLAEQERLKQQEKQT</sequence>
<dbReference type="Proteomes" id="UP000253551">
    <property type="component" value="Unassembled WGS sequence"/>
</dbReference>
<keyword evidence="7 14" id="KW-0812">Transmembrane</keyword>
<keyword evidence="17" id="KW-1185">Reference proteome</keyword>
<evidence type="ECO:0000256" key="8">
    <source>
        <dbReference type="ARBA" id="ARBA00022737"/>
    </source>
</evidence>
<feature type="transmembrane region" description="Helical" evidence="14">
    <location>
        <begin position="218"/>
        <end position="245"/>
    </location>
</feature>
<dbReference type="InterPro" id="IPR036300">
    <property type="entry name" value="MIR_dom_sf"/>
</dbReference>
<dbReference type="OrthoDB" id="292747at2759"/>
<proteinExistence type="inferred from homology"/>
<feature type="domain" description="MIR" evidence="15">
    <location>
        <begin position="386"/>
        <end position="444"/>
    </location>
</feature>
<evidence type="ECO:0000256" key="7">
    <source>
        <dbReference type="ARBA" id="ARBA00022692"/>
    </source>
</evidence>
<feature type="transmembrane region" description="Helical" evidence="14">
    <location>
        <begin position="133"/>
        <end position="152"/>
    </location>
</feature>
<evidence type="ECO:0000256" key="13">
    <source>
        <dbReference type="ARBA" id="ARBA00045102"/>
    </source>
</evidence>
<feature type="transmembrane region" description="Helical" evidence="14">
    <location>
        <begin position="265"/>
        <end position="287"/>
    </location>
</feature>
<evidence type="ECO:0000256" key="3">
    <source>
        <dbReference type="ARBA" id="ARBA00007222"/>
    </source>
</evidence>
<dbReference type="InterPro" id="IPR027005">
    <property type="entry name" value="PMT-like"/>
</dbReference>
<evidence type="ECO:0000313" key="17">
    <source>
        <dbReference type="Proteomes" id="UP000253551"/>
    </source>
</evidence>
<evidence type="ECO:0000256" key="9">
    <source>
        <dbReference type="ARBA" id="ARBA00022824"/>
    </source>
</evidence>
<keyword evidence="9" id="KW-0256">Endoplasmic reticulum</keyword>
<evidence type="ECO:0000256" key="2">
    <source>
        <dbReference type="ARBA" id="ARBA00004922"/>
    </source>
</evidence>
<dbReference type="AlphaFoldDB" id="A0A367KUL0"/>
<organism evidence="16 17">
    <name type="scientific">Rhizopus stolonifer</name>
    <name type="common">Rhizopus nigricans</name>
    <dbReference type="NCBI Taxonomy" id="4846"/>
    <lineage>
        <taxon>Eukaryota</taxon>
        <taxon>Fungi</taxon>
        <taxon>Fungi incertae sedis</taxon>
        <taxon>Mucoromycota</taxon>
        <taxon>Mucoromycotina</taxon>
        <taxon>Mucoromycetes</taxon>
        <taxon>Mucorales</taxon>
        <taxon>Mucorineae</taxon>
        <taxon>Rhizopodaceae</taxon>
        <taxon>Rhizopus</taxon>
    </lineage>
</organism>
<gene>
    <name evidence="16" type="ORF">CU098_010008</name>
</gene>
<comment type="pathway">
    <text evidence="2">Protein modification; protein glycosylation.</text>
</comment>
<keyword evidence="11 14" id="KW-0472">Membrane</keyword>
<dbReference type="InterPro" id="IPR016093">
    <property type="entry name" value="MIR_motif"/>
</dbReference>
<evidence type="ECO:0000256" key="10">
    <source>
        <dbReference type="ARBA" id="ARBA00022989"/>
    </source>
</evidence>
<evidence type="ECO:0000259" key="15">
    <source>
        <dbReference type="PROSITE" id="PS50919"/>
    </source>
</evidence>
<dbReference type="EC" id="2.4.1.109" evidence="4"/>
<keyword evidence="8" id="KW-0677">Repeat</keyword>
<dbReference type="Gene3D" id="2.80.10.50">
    <property type="match status" value="1"/>
</dbReference>
<evidence type="ECO:0000256" key="12">
    <source>
        <dbReference type="ARBA" id="ARBA00045085"/>
    </source>
</evidence>
<accession>A0A367KUL0</accession>
<comment type="subcellular location">
    <subcellularLocation>
        <location evidence="1">Endoplasmic reticulum membrane</location>
        <topology evidence="1">Multi-pass membrane protein</topology>
    </subcellularLocation>
</comment>
<comment type="catalytic activity">
    <reaction evidence="12">
        <text>a di-trans,poly-cis-dolichyl beta-D-mannosyl phosphate + L-threonyl-[protein] = 3-O-(alpha-D-mannosyl)-L-threonyl-[protein] + a di-trans,poly-cis-dolichyl phosphate + H(+)</text>
        <dbReference type="Rhea" id="RHEA:53396"/>
        <dbReference type="Rhea" id="RHEA-COMP:11060"/>
        <dbReference type="Rhea" id="RHEA-COMP:13547"/>
        <dbReference type="Rhea" id="RHEA-COMP:19498"/>
        <dbReference type="Rhea" id="RHEA-COMP:19501"/>
        <dbReference type="ChEBI" id="CHEBI:15378"/>
        <dbReference type="ChEBI" id="CHEBI:30013"/>
        <dbReference type="ChEBI" id="CHEBI:57683"/>
        <dbReference type="ChEBI" id="CHEBI:58211"/>
        <dbReference type="ChEBI" id="CHEBI:137323"/>
        <dbReference type="EC" id="2.4.1.109"/>
    </reaction>
</comment>
<dbReference type="PROSITE" id="PS50919">
    <property type="entry name" value="MIR"/>
    <property type="match status" value="2"/>
</dbReference>
<comment type="caution">
    <text evidence="16">The sequence shown here is derived from an EMBL/GenBank/DDBJ whole genome shotgun (WGS) entry which is preliminary data.</text>
</comment>
<evidence type="ECO:0000256" key="5">
    <source>
        <dbReference type="ARBA" id="ARBA00022676"/>
    </source>
</evidence>
<evidence type="ECO:0000256" key="11">
    <source>
        <dbReference type="ARBA" id="ARBA00023136"/>
    </source>
</evidence>
<dbReference type="UniPathway" id="UPA00378"/>
<feature type="transmembrane region" description="Helical" evidence="14">
    <location>
        <begin position="652"/>
        <end position="670"/>
    </location>
</feature>
<feature type="transmembrane region" description="Helical" evidence="14">
    <location>
        <begin position="95"/>
        <end position="113"/>
    </location>
</feature>
<keyword evidence="6" id="KW-0808">Transferase</keyword>
<comment type="catalytic activity">
    <reaction evidence="13">
        <text>a di-trans,poly-cis-dolichyl beta-D-mannosyl phosphate + L-seryl-[protein] = 3-O-(alpha-D-mannosyl)-L-seryl-[protein] + a di-trans,poly-cis-dolichyl phosphate + H(+)</text>
        <dbReference type="Rhea" id="RHEA:17377"/>
        <dbReference type="Rhea" id="RHEA-COMP:9863"/>
        <dbReference type="Rhea" id="RHEA-COMP:13546"/>
        <dbReference type="Rhea" id="RHEA-COMP:19498"/>
        <dbReference type="Rhea" id="RHEA-COMP:19501"/>
        <dbReference type="ChEBI" id="CHEBI:15378"/>
        <dbReference type="ChEBI" id="CHEBI:29999"/>
        <dbReference type="ChEBI" id="CHEBI:57683"/>
        <dbReference type="ChEBI" id="CHEBI:58211"/>
        <dbReference type="ChEBI" id="CHEBI:137321"/>
        <dbReference type="EC" id="2.4.1.109"/>
    </reaction>
</comment>
<feature type="transmembrane region" description="Helical" evidence="14">
    <location>
        <begin position="187"/>
        <end position="206"/>
    </location>
</feature>
<keyword evidence="5" id="KW-0328">Glycosyltransferase</keyword>
<feature type="domain" description="MIR" evidence="15">
    <location>
        <begin position="322"/>
        <end position="376"/>
    </location>
</feature>
<dbReference type="PANTHER" id="PTHR10050">
    <property type="entry name" value="DOLICHYL-PHOSPHATE-MANNOSE--PROTEIN MANNOSYLTRANSFERASE"/>
    <property type="match status" value="1"/>
</dbReference>
<evidence type="ECO:0000256" key="1">
    <source>
        <dbReference type="ARBA" id="ARBA00004477"/>
    </source>
</evidence>
<dbReference type="Pfam" id="PF02366">
    <property type="entry name" value="PMT"/>
    <property type="match status" value="1"/>
</dbReference>
<evidence type="ECO:0000256" key="4">
    <source>
        <dbReference type="ARBA" id="ARBA00012839"/>
    </source>
</evidence>
<dbReference type="GO" id="GO:0005789">
    <property type="term" value="C:endoplasmic reticulum membrane"/>
    <property type="evidence" value="ECO:0007669"/>
    <property type="project" value="UniProtKB-SubCell"/>
</dbReference>
<evidence type="ECO:0000313" key="16">
    <source>
        <dbReference type="EMBL" id="RCI05893.1"/>
    </source>
</evidence>
<name>A0A367KUL0_RHIST</name>
<dbReference type="PANTHER" id="PTHR10050:SF46">
    <property type="entry name" value="PROTEIN O-MANNOSYL-TRANSFERASE 2"/>
    <property type="match status" value="1"/>
</dbReference>
<feature type="transmembrane region" description="Helical" evidence="14">
    <location>
        <begin position="682"/>
        <end position="701"/>
    </location>
</feature>
<dbReference type="EMBL" id="PJQM01000277">
    <property type="protein sequence ID" value="RCI05893.1"/>
    <property type="molecule type" value="Genomic_DNA"/>
</dbReference>
<comment type="similarity">
    <text evidence="3">Belongs to the glycosyltransferase 39 family.</text>
</comment>
<protein>
    <recommendedName>
        <fullName evidence="4">dolichyl-phosphate-mannose--protein mannosyltransferase</fullName>
        <ecNumber evidence="4">2.4.1.109</ecNumber>
    </recommendedName>
</protein>
<reference evidence="16 17" key="1">
    <citation type="journal article" date="2018" name="G3 (Bethesda)">
        <title>Phylogenetic and Phylogenomic Definition of Rhizopus Species.</title>
        <authorList>
            <person name="Gryganskyi A.P."/>
            <person name="Golan J."/>
            <person name="Dolatabadi S."/>
            <person name="Mondo S."/>
            <person name="Robb S."/>
            <person name="Idnurm A."/>
            <person name="Muszewska A."/>
            <person name="Steczkiewicz K."/>
            <person name="Masonjones S."/>
            <person name="Liao H.L."/>
            <person name="Gajdeczka M.T."/>
            <person name="Anike F."/>
            <person name="Vuek A."/>
            <person name="Anishchenko I.M."/>
            <person name="Voigt K."/>
            <person name="de Hoog G.S."/>
            <person name="Smith M.E."/>
            <person name="Heitman J."/>
            <person name="Vilgalys R."/>
            <person name="Stajich J.E."/>
        </authorList>
    </citation>
    <scope>NUCLEOTIDE SEQUENCE [LARGE SCALE GENOMIC DNA]</scope>
    <source>
        <strain evidence="16 17">LSU 92-RS-03</strain>
    </source>
</reference>
<dbReference type="SMART" id="SM00472">
    <property type="entry name" value="MIR"/>
    <property type="match status" value="3"/>
</dbReference>